<feature type="transmembrane region" description="Helical" evidence="7">
    <location>
        <begin position="114"/>
        <end position="137"/>
    </location>
</feature>
<dbReference type="InterPro" id="IPR000917">
    <property type="entry name" value="Sulfatase_N"/>
</dbReference>
<evidence type="ECO:0000256" key="5">
    <source>
        <dbReference type="ARBA" id="ARBA00022989"/>
    </source>
</evidence>
<dbReference type="Gene3D" id="3.40.720.10">
    <property type="entry name" value="Alkaline Phosphatase, subunit A"/>
    <property type="match status" value="1"/>
</dbReference>
<dbReference type="PANTHER" id="PTHR30443">
    <property type="entry name" value="INNER MEMBRANE PROTEIN"/>
    <property type="match status" value="1"/>
</dbReference>
<feature type="transmembrane region" description="Helical" evidence="7">
    <location>
        <begin position="202"/>
        <end position="222"/>
    </location>
</feature>
<comment type="subcellular location">
    <subcellularLocation>
        <location evidence="1">Cell membrane</location>
        <topology evidence="1">Multi-pass membrane protein</topology>
    </subcellularLocation>
</comment>
<keyword evidence="6 7" id="KW-0472">Membrane</keyword>
<gene>
    <name evidence="9" type="ORF">IPJ27_03815</name>
</gene>
<evidence type="ECO:0000256" key="3">
    <source>
        <dbReference type="ARBA" id="ARBA00022679"/>
    </source>
</evidence>
<organism evidence="9 10">
    <name type="scientific">Candidatus Accumulibacter proximus</name>
    <dbReference type="NCBI Taxonomy" id="2954385"/>
    <lineage>
        <taxon>Bacteria</taxon>
        <taxon>Pseudomonadati</taxon>
        <taxon>Pseudomonadota</taxon>
        <taxon>Betaproteobacteria</taxon>
        <taxon>Candidatus Accumulibacter</taxon>
    </lineage>
</organism>
<accession>A0A935PWE7</accession>
<name>A0A935PWE7_9PROT</name>
<feature type="transmembrane region" description="Helical" evidence="7">
    <location>
        <begin position="15"/>
        <end position="38"/>
    </location>
</feature>
<dbReference type="Pfam" id="PF00884">
    <property type="entry name" value="Sulfatase"/>
    <property type="match status" value="1"/>
</dbReference>
<reference evidence="9 10" key="1">
    <citation type="submission" date="2020-10" db="EMBL/GenBank/DDBJ databases">
        <title>Connecting structure to function with the recovery of over 1000 high-quality activated sludge metagenome-assembled genomes encoding full-length rRNA genes using long-read sequencing.</title>
        <authorList>
            <person name="Singleton C.M."/>
            <person name="Petriglieri F."/>
            <person name="Kristensen J.M."/>
            <person name="Kirkegaard R.H."/>
            <person name="Michaelsen T.Y."/>
            <person name="Andersen M.H."/>
            <person name="Karst S.M."/>
            <person name="Dueholm M.S."/>
            <person name="Nielsen P.H."/>
            <person name="Albertsen M."/>
        </authorList>
    </citation>
    <scope>NUCLEOTIDE SEQUENCE [LARGE SCALE GENOMIC DNA]</scope>
    <source>
        <strain evidence="9">EsbW_18-Q3-R4-48_BATAC.285</strain>
    </source>
</reference>
<keyword evidence="4 7" id="KW-0812">Transmembrane</keyword>
<keyword evidence="2" id="KW-1003">Cell membrane</keyword>
<dbReference type="AlphaFoldDB" id="A0A935PWE7"/>
<feature type="transmembrane region" description="Helical" evidence="7">
    <location>
        <begin position="50"/>
        <end position="79"/>
    </location>
</feature>
<dbReference type="GO" id="GO:0016776">
    <property type="term" value="F:phosphotransferase activity, phosphate group as acceptor"/>
    <property type="evidence" value="ECO:0007669"/>
    <property type="project" value="TreeGrafter"/>
</dbReference>
<dbReference type="SUPFAM" id="SSF53649">
    <property type="entry name" value="Alkaline phosphatase-like"/>
    <property type="match status" value="1"/>
</dbReference>
<proteinExistence type="predicted"/>
<feature type="domain" description="Sulfatase N-terminal" evidence="8">
    <location>
        <begin position="254"/>
        <end position="542"/>
    </location>
</feature>
<evidence type="ECO:0000259" key="8">
    <source>
        <dbReference type="Pfam" id="PF00884"/>
    </source>
</evidence>
<evidence type="ECO:0000256" key="2">
    <source>
        <dbReference type="ARBA" id="ARBA00022475"/>
    </source>
</evidence>
<sequence>MLGAATENLETSSRAFFWGALFVVVVVAISPNLAWLAVDSPPRKLVVEILLPALATVGLLLSLAGRLWVGVLLLLPWVALAPFEAYYILDFGRPSDTHLLGVIADSDVAEASTFLSGIAGGLAALSLAGGALAVFALQRARRWRITWVGRTRWWALCASALALALPELVDLDGPPRSLPIENLRASLLDPNDNLANDFRAQIFGYLLPVYPVGVPGRFLAYLEQRRALSIAKERLEDFRFQARQESVAGREVHVLVIGETGRPDRWQLNAYHRETNPRLMTIEGLVSFKDAFSPWTSTRMSVPLLLTRKSPVDHKVFFPERSLISAFREAGFRTYWLSTQSPLGPHDSSIALHAAEAHEVRFLNPLGYQAGGVLDGALLKPLAEILARGEQKVLVVLHTLGGHFNYADRYPDDLDVFRPSLKGVRNPSLHQLALKEELNNSYDNSLLYLDFFLAEVIGYLSAVDALTTLFYIADHGENLFDGECDKSGHGRDNEYDFRVAALWWPSARYAEAFPEKVAAARSRTASPIATSNVFHSLLDAASIRYPDEDPALSLFSPAWRPAARITQNGIDFDLASRDPICKKLLPTRPRSAS</sequence>
<evidence type="ECO:0000256" key="4">
    <source>
        <dbReference type="ARBA" id="ARBA00022692"/>
    </source>
</evidence>
<dbReference type="GO" id="GO:0009244">
    <property type="term" value="P:lipopolysaccharide core region biosynthetic process"/>
    <property type="evidence" value="ECO:0007669"/>
    <property type="project" value="TreeGrafter"/>
</dbReference>
<evidence type="ECO:0000256" key="7">
    <source>
        <dbReference type="SAM" id="Phobius"/>
    </source>
</evidence>
<comment type="caution">
    <text evidence="9">The sequence shown here is derived from an EMBL/GenBank/DDBJ whole genome shotgun (WGS) entry which is preliminary data.</text>
</comment>
<dbReference type="EMBL" id="JADJMH010000001">
    <property type="protein sequence ID" value="MBK7673947.1"/>
    <property type="molecule type" value="Genomic_DNA"/>
</dbReference>
<dbReference type="Proteomes" id="UP000697998">
    <property type="component" value="Unassembled WGS sequence"/>
</dbReference>
<keyword evidence="3 9" id="KW-0808">Transferase</keyword>
<evidence type="ECO:0000313" key="10">
    <source>
        <dbReference type="Proteomes" id="UP000697998"/>
    </source>
</evidence>
<evidence type="ECO:0000256" key="1">
    <source>
        <dbReference type="ARBA" id="ARBA00004651"/>
    </source>
</evidence>
<evidence type="ECO:0000256" key="6">
    <source>
        <dbReference type="ARBA" id="ARBA00023136"/>
    </source>
</evidence>
<protein>
    <submittedName>
        <fullName evidence="9">Phosphoethanolamine transferase</fullName>
    </submittedName>
</protein>
<dbReference type="GO" id="GO:0005886">
    <property type="term" value="C:plasma membrane"/>
    <property type="evidence" value="ECO:0007669"/>
    <property type="project" value="UniProtKB-SubCell"/>
</dbReference>
<dbReference type="InterPro" id="IPR058130">
    <property type="entry name" value="PEA_transf_C"/>
</dbReference>
<dbReference type="PANTHER" id="PTHR30443:SF0">
    <property type="entry name" value="PHOSPHOETHANOLAMINE TRANSFERASE EPTA"/>
    <property type="match status" value="1"/>
</dbReference>
<dbReference type="CDD" id="cd16017">
    <property type="entry name" value="LptA"/>
    <property type="match status" value="1"/>
</dbReference>
<keyword evidence="5 7" id="KW-1133">Transmembrane helix</keyword>
<evidence type="ECO:0000313" key="9">
    <source>
        <dbReference type="EMBL" id="MBK7673947.1"/>
    </source>
</evidence>
<dbReference type="InterPro" id="IPR017850">
    <property type="entry name" value="Alkaline_phosphatase_core_sf"/>
</dbReference>
<dbReference type="InterPro" id="IPR040423">
    <property type="entry name" value="PEA_transferase"/>
</dbReference>